<evidence type="ECO:0000313" key="2">
    <source>
        <dbReference type="Proteomes" id="UP000004793"/>
    </source>
</evidence>
<dbReference type="AlphaFoldDB" id="A0A7U6JFH9"/>
<protein>
    <submittedName>
        <fullName evidence="1">Uncharacterized protein</fullName>
    </submittedName>
</protein>
<dbReference type="KEGG" id="cex:CSE_00240"/>
<dbReference type="EMBL" id="AP012051">
    <property type="protein sequence ID" value="BAL80150.1"/>
    <property type="molecule type" value="Genomic_DNA"/>
</dbReference>
<evidence type="ECO:0000313" key="1">
    <source>
        <dbReference type="EMBL" id="BAL80150.1"/>
    </source>
</evidence>
<dbReference type="Proteomes" id="UP000004793">
    <property type="component" value="Chromosome"/>
</dbReference>
<reference evidence="1 2" key="1">
    <citation type="submission" date="2011-01" db="EMBL/GenBank/DDBJ databases">
        <title>Whole genome sequence of Caldisericum exile AZM16c01.</title>
        <authorList>
            <person name="Narita-Yamada S."/>
            <person name="Kawakoshi A."/>
            <person name="Nakamura S."/>
            <person name="Sasagawa M."/>
            <person name="Fukada J."/>
            <person name="Sekine M."/>
            <person name="Kato Y."/>
            <person name="Fukai R."/>
            <person name="Sasaki K."/>
            <person name="Hanamaki A."/>
            <person name="Narita H."/>
            <person name="Konno Y."/>
            <person name="Mori K."/>
            <person name="Yamazaki S."/>
            <person name="Suzuki K."/>
            <person name="Fujita N."/>
        </authorList>
    </citation>
    <scope>NUCLEOTIDE SEQUENCE [LARGE SCALE GENOMIC DNA]</scope>
    <source>
        <strain evidence="2">DSM 21853 / NBRC 104410 / AZM16c01</strain>
    </source>
</reference>
<name>A0A7U6JFH9_CALEA</name>
<keyword evidence="2" id="KW-1185">Reference proteome</keyword>
<sequence>MKKFTVVLILLIAIIIPSCAKKPSEFNFDRFNAKSVVEAYIKYINDANYDKSFALALSKSAIVWPGIGILEELTNSKVKDKYVEINLEHISNPVNLGNSPDEVEIVTQMHLKPTNKGGQYGMYFPTEKDTFMIFYLIKRSDGYKLSKSFETDSLIANYVETNPELFTNIKSAIPNKVKSGDEVEIVFDLNPPKALGNIGEVSFILYPEPSTPKYPYNYETVFYSGDDVSTIKMRHFALIKSENSKFPEEHPEINLGPIQIDEEAQTGKYRIYLQTNGILFPISPYIIEVS</sequence>
<proteinExistence type="predicted"/>
<gene>
    <name evidence="1" type="ordered locus">CSE_00240</name>
</gene>
<accession>A0A7U6JFH9</accession>
<dbReference type="RefSeq" id="WP_014452561.1">
    <property type="nucleotide sequence ID" value="NC_017096.1"/>
</dbReference>
<organism evidence="1 2">
    <name type="scientific">Caldisericum exile (strain DSM 21853 / NBRC 104410 / AZM16c01)</name>
    <dbReference type="NCBI Taxonomy" id="511051"/>
    <lineage>
        <taxon>Bacteria</taxon>
        <taxon>Pseudomonadati</taxon>
        <taxon>Caldisericota/Cryosericota group</taxon>
        <taxon>Caldisericota</taxon>
        <taxon>Caldisericia</taxon>
        <taxon>Caldisericales</taxon>
        <taxon>Caldisericaceae</taxon>
        <taxon>Caldisericum</taxon>
    </lineage>
</organism>